<feature type="domain" description="AAA+ ATPase" evidence="1">
    <location>
        <begin position="302"/>
        <end position="463"/>
    </location>
</feature>
<dbReference type="GO" id="GO:0004849">
    <property type="term" value="F:uridine kinase activity"/>
    <property type="evidence" value="ECO:0007669"/>
    <property type="project" value="UniProtKB-EC"/>
</dbReference>
<dbReference type="CDD" id="cd02028">
    <property type="entry name" value="UMPK_like"/>
    <property type="match status" value="1"/>
</dbReference>
<dbReference type="Gene3D" id="3.30.980.10">
    <property type="entry name" value="Threonyl-trna Synthetase, Chain A, domain 2"/>
    <property type="match status" value="1"/>
</dbReference>
<proteinExistence type="predicted"/>
<dbReference type="InterPro" id="IPR006083">
    <property type="entry name" value="PRK/URK"/>
</dbReference>
<sequence length="569" mass="65800">MEEARINFIANDSLSENCSNKLEVKIENKIKFIQKGTSLYKVFKDNYEPQNIPVTLVKINGKYFEFTSSLEESGDFNPVDITDSMGNRAYERTLQFVLIKAAHDIFKDKKLIIEHSLDKSIFGEVIKDTPLNKEEIARIKARMLEIIKKDMPISKIRVAREKAIDIFTKYNMEDKVKLLNNLSSSEVNLYKLDGRYDYFYGPMAYSTGVLKLFDFIQYDSGFLLMFPDKNNPEVLPEFVEYKKLTKIFNETKQWNNILGLSDVGSLNYKIQNNKIFYMIRIAEALHEKKIAYIADMISQRRSTKVVLISGPTSSGKTTFSKRLAIQLGVNGYIPVPISLDDYFVDRAHTPKDEDGNYDFESIYALDLKLFNKQLQMLMNGEEVELPSFNFKNGCREWNGKKRKLPQNGIIIIEGIHGLNELLTSSIPKEKKFKIYISALTQLNLDNHNRIATTDVRIIRRIVRDYMSRGYSAEDTLKIWPSVKKGEEKNIFVFQENADVMFNSTLVYELCVLKKYALEEINKISDTSDVYSEALRLKSFLNFFKDVDEGLVPDNSILREFIGGSCFYKY</sequence>
<dbReference type="Gene3D" id="3.40.50.300">
    <property type="entry name" value="P-loop containing nucleotide triphosphate hydrolases"/>
    <property type="match status" value="1"/>
</dbReference>
<reference evidence="2 3" key="1">
    <citation type="submission" date="2021-03" db="EMBL/GenBank/DDBJ databases">
        <title>Genomic Encyclopedia of Type Strains, Phase IV (KMG-IV): sequencing the most valuable type-strain genomes for metagenomic binning, comparative biology and taxonomic classification.</title>
        <authorList>
            <person name="Goeker M."/>
        </authorList>
    </citation>
    <scope>NUCLEOTIDE SEQUENCE [LARGE SCALE GENOMIC DNA]</scope>
    <source>
        <strain evidence="2 3">DSM 28783</strain>
    </source>
</reference>
<keyword evidence="2" id="KW-0808">Transferase</keyword>
<dbReference type="EMBL" id="JAGGLM010000004">
    <property type="protein sequence ID" value="MBP2032428.1"/>
    <property type="molecule type" value="Genomic_DNA"/>
</dbReference>
<dbReference type="SUPFAM" id="SSF55186">
    <property type="entry name" value="ThrRS/AlaRS common domain"/>
    <property type="match status" value="1"/>
</dbReference>
<evidence type="ECO:0000313" key="2">
    <source>
        <dbReference type="EMBL" id="MBP2032428.1"/>
    </source>
</evidence>
<dbReference type="Proteomes" id="UP001519307">
    <property type="component" value="Unassembled WGS sequence"/>
</dbReference>
<dbReference type="SMART" id="SM00382">
    <property type="entry name" value="AAA"/>
    <property type="match status" value="1"/>
</dbReference>
<comment type="caution">
    <text evidence="2">The sequence shown here is derived from an EMBL/GenBank/DDBJ whole genome shotgun (WGS) entry which is preliminary data.</text>
</comment>
<keyword evidence="3" id="KW-1185">Reference proteome</keyword>
<evidence type="ECO:0000313" key="3">
    <source>
        <dbReference type="Proteomes" id="UP001519307"/>
    </source>
</evidence>
<evidence type="ECO:0000259" key="1">
    <source>
        <dbReference type="SMART" id="SM00382"/>
    </source>
</evidence>
<dbReference type="PANTHER" id="PTHR10285">
    <property type="entry name" value="URIDINE KINASE"/>
    <property type="match status" value="1"/>
</dbReference>
<dbReference type="SUPFAM" id="SSF52540">
    <property type="entry name" value="P-loop containing nucleoside triphosphate hydrolases"/>
    <property type="match status" value="1"/>
</dbReference>
<accession>A0ABS4KQW9</accession>
<dbReference type="InterPro" id="IPR027417">
    <property type="entry name" value="P-loop_NTPase"/>
</dbReference>
<name>A0ABS4KQW9_9CLOT</name>
<dbReference type="InterPro" id="IPR003593">
    <property type="entry name" value="AAA+_ATPase"/>
</dbReference>
<keyword evidence="2" id="KW-0418">Kinase</keyword>
<dbReference type="RefSeq" id="WP_209701602.1">
    <property type="nucleotide sequence ID" value="NZ_JAGGLM010000004.1"/>
</dbReference>
<gene>
    <name evidence="2" type="ORF">J2Z42_001093</name>
</gene>
<dbReference type="InterPro" id="IPR018163">
    <property type="entry name" value="Thr/Ala-tRNA-synth_IIc_edit"/>
</dbReference>
<protein>
    <submittedName>
        <fullName evidence="2">Uridine kinase</fullName>
        <ecNumber evidence="2">2.7.1.48</ecNumber>
    </submittedName>
</protein>
<dbReference type="Pfam" id="PF00485">
    <property type="entry name" value="PRK"/>
    <property type="match status" value="1"/>
</dbReference>
<dbReference type="EC" id="2.7.1.48" evidence="2"/>
<organism evidence="2 3">
    <name type="scientific">Clostridium algifaecis</name>
    <dbReference type="NCBI Taxonomy" id="1472040"/>
    <lineage>
        <taxon>Bacteria</taxon>
        <taxon>Bacillati</taxon>
        <taxon>Bacillota</taxon>
        <taxon>Clostridia</taxon>
        <taxon>Eubacteriales</taxon>
        <taxon>Clostridiaceae</taxon>
        <taxon>Clostridium</taxon>
    </lineage>
</organism>